<accession>A0A090C988</accession>
<dbReference type="GO" id="GO:0008139">
    <property type="term" value="F:nuclear localization sequence binding"/>
    <property type="evidence" value="ECO:0007669"/>
    <property type="project" value="TreeGrafter"/>
</dbReference>
<dbReference type="InterPro" id="IPR026054">
    <property type="entry name" value="Nucleoporin"/>
</dbReference>
<reference evidence="6 7" key="1">
    <citation type="journal article" date="2008" name="Genome Biol.">
        <title>The genome sequence of the model ascomycete fungus Podospora anserina.</title>
        <authorList>
            <person name="Espagne E."/>
            <person name="Lespinet O."/>
            <person name="Malagnac F."/>
            <person name="Da Silva C."/>
            <person name="Jaillon O."/>
            <person name="Porcel B.M."/>
            <person name="Couloux A."/>
            <person name="Aury J.-M."/>
            <person name="Segurens B."/>
            <person name="Poulain J."/>
            <person name="Anthouard V."/>
            <person name="Grossetete S."/>
            <person name="Khalili H."/>
            <person name="Coppin E."/>
            <person name="Dequard-Chablat M."/>
            <person name="Picard M."/>
            <person name="Contamine V."/>
            <person name="Arnaise S."/>
            <person name="Bourdais A."/>
            <person name="Berteaux-Lecellier V."/>
            <person name="Gautheret D."/>
            <person name="de Vries R.P."/>
            <person name="Battaglia E."/>
            <person name="Coutinho P.M."/>
            <person name="Danchin E.G.J."/>
            <person name="Henrissat B."/>
            <person name="El Khoury R."/>
            <person name="Sainsard-Chanet A."/>
            <person name="Boivin A."/>
            <person name="Pinan-Lucarre B."/>
            <person name="Sellem C.H."/>
            <person name="Debuchy R."/>
            <person name="Wincker P."/>
            <person name="Weissenbach J."/>
            <person name="Silar P."/>
        </authorList>
    </citation>
    <scope>NUCLEOTIDE SEQUENCE [LARGE SCALE GENOMIC DNA]</scope>
    <source>
        <strain evidence="7">S / ATCC MYA-4624 / DSM 980 / FGSC 10383</strain>
    </source>
</reference>
<proteinExistence type="predicted"/>
<evidence type="ECO:0000313" key="7">
    <source>
        <dbReference type="Proteomes" id="UP000001197"/>
    </source>
</evidence>
<keyword evidence="2" id="KW-0813">Transport</keyword>
<keyword evidence="7" id="KW-1185">Reference proteome</keyword>
<dbReference type="Proteomes" id="UP000001197">
    <property type="component" value="Chromosome 1"/>
</dbReference>
<dbReference type="GO" id="GO:0017056">
    <property type="term" value="F:structural constituent of nuclear pore"/>
    <property type="evidence" value="ECO:0007669"/>
    <property type="project" value="TreeGrafter"/>
</dbReference>
<evidence type="ECO:0000256" key="2">
    <source>
        <dbReference type="ARBA" id="ARBA00022448"/>
    </source>
</evidence>
<feature type="region of interest" description="Disordered" evidence="4">
    <location>
        <begin position="661"/>
        <end position="692"/>
    </location>
</feature>
<evidence type="ECO:0000313" key="6">
    <source>
        <dbReference type="EMBL" id="CDP23175.1"/>
    </source>
</evidence>
<feature type="compositionally biased region" description="Low complexity" evidence="4">
    <location>
        <begin position="887"/>
        <end position="899"/>
    </location>
</feature>
<dbReference type="Pfam" id="PF16755">
    <property type="entry name" value="Beta-prop_NUP159_NUP214"/>
    <property type="match status" value="1"/>
</dbReference>
<evidence type="ECO:0000259" key="5">
    <source>
        <dbReference type="Pfam" id="PF16755"/>
    </source>
</evidence>
<dbReference type="EMBL" id="FO904936">
    <property type="protein sequence ID" value="CDP23175.1"/>
    <property type="molecule type" value="Genomic_DNA"/>
</dbReference>
<feature type="compositionally biased region" description="Pro residues" evidence="4">
    <location>
        <begin position="1091"/>
        <end position="1107"/>
    </location>
</feature>
<evidence type="ECO:0000256" key="4">
    <source>
        <dbReference type="SAM" id="MobiDB-lite"/>
    </source>
</evidence>
<feature type="compositionally biased region" description="Basic and acidic residues" evidence="4">
    <location>
        <begin position="859"/>
        <end position="869"/>
    </location>
</feature>
<dbReference type="PANTHER" id="PTHR23193:SF23">
    <property type="entry name" value="NUCLEAR PORE COMPLEX PROTEIN NUP153"/>
    <property type="match status" value="1"/>
</dbReference>
<dbReference type="GO" id="GO:0006606">
    <property type="term" value="P:protein import into nucleus"/>
    <property type="evidence" value="ECO:0007669"/>
    <property type="project" value="TreeGrafter"/>
</dbReference>
<dbReference type="SUPFAM" id="SSF117289">
    <property type="entry name" value="Nucleoporin domain"/>
    <property type="match status" value="1"/>
</dbReference>
<dbReference type="InParanoid" id="A0A090C988"/>
<dbReference type="Gene3D" id="2.130.10.10">
    <property type="entry name" value="YVTN repeat-like/Quinoprotein amine dehydrogenase"/>
    <property type="match status" value="1"/>
</dbReference>
<feature type="compositionally biased region" description="Low complexity" evidence="4">
    <location>
        <begin position="722"/>
        <end position="732"/>
    </location>
</feature>
<feature type="compositionally biased region" description="Acidic residues" evidence="4">
    <location>
        <begin position="990"/>
        <end position="1002"/>
    </location>
</feature>
<feature type="compositionally biased region" description="Basic and acidic residues" evidence="4">
    <location>
        <begin position="1503"/>
        <end position="1512"/>
    </location>
</feature>
<evidence type="ECO:0000256" key="3">
    <source>
        <dbReference type="ARBA" id="ARBA00023242"/>
    </source>
</evidence>
<feature type="compositionally biased region" description="Basic and acidic residues" evidence="4">
    <location>
        <begin position="738"/>
        <end position="756"/>
    </location>
</feature>
<comment type="subcellular location">
    <subcellularLocation>
        <location evidence="1">Nucleus</location>
    </subcellularLocation>
</comment>
<feature type="compositionally biased region" description="Low complexity" evidence="4">
    <location>
        <begin position="764"/>
        <end position="774"/>
    </location>
</feature>
<feature type="domain" description="Nucleoporin Nup159/Nup146 N-terminal" evidence="5">
    <location>
        <begin position="67"/>
        <end position="444"/>
    </location>
</feature>
<dbReference type="eggNOG" id="KOG3630">
    <property type="taxonomic scope" value="Eukaryota"/>
</dbReference>
<protein>
    <submittedName>
        <fullName evidence="6">Nucleoporin</fullName>
    </submittedName>
</protein>
<organism evidence="6 7">
    <name type="scientific">Podospora anserina (strain S / ATCC MYA-4624 / DSM 980 / FGSC 10383)</name>
    <name type="common">Pleurage anserina</name>
    <dbReference type="NCBI Taxonomy" id="515849"/>
    <lineage>
        <taxon>Eukaryota</taxon>
        <taxon>Fungi</taxon>
        <taxon>Dikarya</taxon>
        <taxon>Ascomycota</taxon>
        <taxon>Pezizomycotina</taxon>
        <taxon>Sordariomycetes</taxon>
        <taxon>Sordariomycetidae</taxon>
        <taxon>Sordariales</taxon>
        <taxon>Podosporaceae</taxon>
        <taxon>Podospora</taxon>
        <taxon>Podospora anserina</taxon>
    </lineage>
</organism>
<feature type="compositionally biased region" description="Basic and acidic residues" evidence="4">
    <location>
        <begin position="902"/>
        <end position="912"/>
    </location>
</feature>
<feature type="region of interest" description="Disordered" evidence="4">
    <location>
        <begin position="797"/>
        <end position="1161"/>
    </location>
</feature>
<dbReference type="GO" id="GO:0006405">
    <property type="term" value="P:RNA export from nucleus"/>
    <property type="evidence" value="ECO:0007669"/>
    <property type="project" value="TreeGrafter"/>
</dbReference>
<feature type="compositionally biased region" description="Gly residues" evidence="4">
    <location>
        <begin position="1482"/>
        <end position="1491"/>
    </location>
</feature>
<feature type="compositionally biased region" description="Pro residues" evidence="4">
    <location>
        <begin position="961"/>
        <end position="971"/>
    </location>
</feature>
<dbReference type="FunFam" id="2.130.10.10:FF:000645">
    <property type="entry name" value="Putative nuclear pore complex subunit Nup159"/>
    <property type="match status" value="1"/>
</dbReference>
<feature type="compositionally biased region" description="Acidic residues" evidence="4">
    <location>
        <begin position="1009"/>
        <end position="1026"/>
    </location>
</feature>
<feature type="compositionally biased region" description="Pro residues" evidence="4">
    <location>
        <begin position="914"/>
        <end position="925"/>
    </location>
</feature>
<feature type="region of interest" description="Disordered" evidence="4">
    <location>
        <begin position="1433"/>
        <end position="1517"/>
    </location>
</feature>
<name>A0A090C988_PODAN</name>
<sequence>MAFGFGNASNAMMGAPSAGGVGGLSQGSDLEVIQTEWSVNLYIQGLGFLSLAGDSKVQLTSKWQPAPAPTASLLSIAPRKGLVAAASPDAVHIATTESVRKAFEGPKNGDSDVRPFTPQAKVPLGIRISQLAFTVDEQFLILSAESGGGLAVYNTDTLTQGGTQSAFEIPTNSESLRALVPNPSPDLSHFVAIVTDKGNLLMANLAEKKLVSGANGPVLRSQVSCVSWSTKGKQLVAGVADGSIYQMTPEGVEKAHIPKSPSVGDYHVASLAWIENHVFLAVYNQTNGQDPSVFNLITRHQPPGGTPTFTYQKITDPVEPFVADKTPHHTILRLKDFPPNLDECLLVASTANEGIGLLTRSKTPLTQDKDADKITNVFTTTEFADDSKRAQLPMGEDLTDTFPIGATLDLSSKEKVYKPIPTDEIENSPGPLPGLWVLNNEGVLVSWWVVYNESIRAGTTYPGIVGGSAAQAITPAAPASSGVSAFGSPAVASSGASAFGSPALASPGVSAFGKPSPAPAFGTPSSPAAFGGSSALGAKASPWATASGTSAAPAFGSSAFGSKPAAAVPAFGAPAFGQPSAPAFGQSSLGLGSAKPSPWATGTTASAAPAFGQSGLGSSAAAAGKVFGSGAAPPAGGFASFASKGGFGSLGGASSGSSIFGSKPAGSAPAPEVSMDTPTAFPPPAAKTDRPAFGASPFVLGSTFKADTSSAASAFETKKPEGSSMFGSGFSSALEAPASKDEDMDRVTPAPEEKPKSVFGDLGSTTPTSTPAPSKFGFQTAGAEAAKTTLFAPKASAPTSSIFGTPGPASSGLFKPKPETDLFGQPKPAANPFGAPKPAAANVFGSPKPAENPFGAPKIKQEESDKENVKSVPAAPLPPDATSKADFSFSSSSSGSNNSQEADTKAPVKAEEAPLPPDFMKPGPPSKETSKSPGFSESDTGRMPPNLLSSKPKPEVYDAKPPTPEEAPLPPDFIGKPATKLPDVPAVPESPDESELSECDVEDQTHELEEGEVDEEEEEYDEEESEGSGVDVTKEFSPTAGGFESHTPGITPHGSFDGGMTGSAFSTISRSEANQGRPLFGEINTRNAPSFPKPVPTSPRSPSPMRGPPRASLLRPGPPDTPRSFAPGVASDLLGRRSAPPATSPFGSAPASRARPQEVDPNIKAQMRLAAKREEEAKQALVDPEDEGIQQLLRSKIEPTLQIDEFLATDTRLKEIEKRGENEIPAACEALWRDINRMIDRLGLNSRALQSFILGHTTLRKEDGHDQDDLEHPDDWVLVEAEDLGKIIDSQLSRRLEEGRIQEIDRVEDEISGLMRDLTKLRAKEEDMRKIIMAHVDPDQVNVAKSLPLSAEQAAQQNELRRSFATFSGLLAGAEEALTLLKAKIASAGGASGRAPVPTVDAILRTIQKMTSMAEKRSGDIDVLENQMRRLRLGTPARSREGSPFVGGGGPATPTPNNRRSLLMSPGRGESPFGASVRMGSVGPGGGGGAGPSPRKKLSQFSEEEKKVLRERERRRKNVLGLLRGSLERTGGNVSRLRDDE</sequence>
<dbReference type="InterPro" id="IPR015943">
    <property type="entry name" value="WD40/YVTN_repeat-like_dom_sf"/>
</dbReference>
<dbReference type="InterPro" id="IPR039462">
    <property type="entry name" value="Nup159/Nup146_N"/>
</dbReference>
<reference evidence="7" key="2">
    <citation type="journal article" date="2014" name="Genetics">
        <title>Maintaining two mating types: Structure of the mating type locus and its role in heterokaryosis in Podospora anserina.</title>
        <authorList>
            <person name="Grognet P."/>
            <person name="Bidard F."/>
            <person name="Kuchly C."/>
            <person name="Tong L.C.H."/>
            <person name="Coppin E."/>
            <person name="Benkhali J.A."/>
            <person name="Couloux A."/>
            <person name="Wincker P."/>
            <person name="Debuchy R."/>
            <person name="Silar P."/>
        </authorList>
    </citation>
    <scope>GENOME REANNOTATION</scope>
    <source>
        <strain evidence="7">S / ATCC MYA-4624 / DSM 980 / FGSC 10383</strain>
    </source>
</reference>
<dbReference type="STRING" id="515849.A0A090C988"/>
<dbReference type="GO" id="GO:0005643">
    <property type="term" value="C:nuclear pore"/>
    <property type="evidence" value="ECO:0007669"/>
    <property type="project" value="TreeGrafter"/>
</dbReference>
<feature type="region of interest" description="Disordered" evidence="4">
    <location>
        <begin position="715"/>
        <end position="777"/>
    </location>
</feature>
<keyword evidence="3" id="KW-0539">Nucleus</keyword>
<evidence type="ECO:0000256" key="1">
    <source>
        <dbReference type="ARBA" id="ARBA00004123"/>
    </source>
</evidence>
<feature type="compositionally biased region" description="Polar residues" evidence="4">
    <location>
        <begin position="1063"/>
        <end position="1074"/>
    </location>
</feature>
<dbReference type="PANTHER" id="PTHR23193">
    <property type="entry name" value="NUCLEAR PORE COMPLEX PROTEIN NUP"/>
    <property type="match status" value="1"/>
</dbReference>